<dbReference type="PROSITE" id="PS51257">
    <property type="entry name" value="PROKAR_LIPOPROTEIN"/>
    <property type="match status" value="1"/>
</dbReference>
<accession>A0A1G9B222</accession>
<dbReference type="RefSeq" id="WP_091470804.1">
    <property type="nucleotide sequence ID" value="NZ_FNFX01000002.1"/>
</dbReference>
<evidence type="ECO:0000313" key="9">
    <source>
        <dbReference type="EMBL" id="SDK33144.1"/>
    </source>
</evidence>
<reference evidence="10" key="1">
    <citation type="submission" date="2016-10" db="EMBL/GenBank/DDBJ databases">
        <authorList>
            <person name="Varghese N."/>
            <person name="Submissions S."/>
        </authorList>
    </citation>
    <scope>NUCLEOTIDE SEQUENCE [LARGE SCALE GENOMIC DNA]</scope>
    <source>
        <strain evidence="10">CBMB127</strain>
    </source>
</reference>
<evidence type="ECO:0000256" key="1">
    <source>
        <dbReference type="ARBA" id="ARBA00022729"/>
    </source>
</evidence>
<dbReference type="OrthoDB" id="9779191at2"/>
<evidence type="ECO:0000256" key="5">
    <source>
        <dbReference type="ARBA" id="ARBA00023288"/>
    </source>
</evidence>
<evidence type="ECO:0000313" key="10">
    <source>
        <dbReference type="Proteomes" id="UP000198629"/>
    </source>
</evidence>
<keyword evidence="3 6" id="KW-0564">Palmitate</keyword>
<dbReference type="InterPro" id="IPR017689">
    <property type="entry name" value="BamD"/>
</dbReference>
<dbReference type="InterPro" id="IPR011990">
    <property type="entry name" value="TPR-like_helical_dom_sf"/>
</dbReference>
<evidence type="ECO:0000256" key="7">
    <source>
        <dbReference type="SAM" id="SignalP"/>
    </source>
</evidence>
<dbReference type="NCBIfam" id="TIGR03302">
    <property type="entry name" value="OM_YfiO"/>
    <property type="match status" value="1"/>
</dbReference>
<dbReference type="GO" id="GO:0051205">
    <property type="term" value="P:protein insertion into membrane"/>
    <property type="evidence" value="ECO:0007669"/>
    <property type="project" value="UniProtKB-UniRule"/>
</dbReference>
<dbReference type="STRING" id="492660.SAMN05192566_0927"/>
<dbReference type="CDD" id="cd15830">
    <property type="entry name" value="BamD"/>
    <property type="match status" value="1"/>
</dbReference>
<dbReference type="HAMAP" id="MF_00922">
    <property type="entry name" value="OM_assembly_BamD"/>
    <property type="match status" value="1"/>
</dbReference>
<gene>
    <name evidence="6" type="primary">bamD</name>
    <name evidence="9" type="ORF">SAMN05192566_0927</name>
</gene>
<comment type="function">
    <text evidence="6">Part of the outer membrane protein assembly complex, which is involved in assembly and insertion of beta-barrel proteins into the outer membrane.</text>
</comment>
<dbReference type="GO" id="GO:0043165">
    <property type="term" value="P:Gram-negative-bacterium-type cell outer membrane assembly"/>
    <property type="evidence" value="ECO:0007669"/>
    <property type="project" value="UniProtKB-UniRule"/>
</dbReference>
<evidence type="ECO:0000256" key="3">
    <source>
        <dbReference type="ARBA" id="ARBA00023139"/>
    </source>
</evidence>
<evidence type="ECO:0000256" key="6">
    <source>
        <dbReference type="HAMAP-Rule" id="MF_00922"/>
    </source>
</evidence>
<keyword evidence="1 6" id="KW-0732">Signal</keyword>
<evidence type="ECO:0000259" key="8">
    <source>
        <dbReference type="Pfam" id="PF13525"/>
    </source>
</evidence>
<comment type="similarity">
    <text evidence="6">Belongs to the BamD family.</text>
</comment>
<dbReference type="PANTHER" id="PTHR37423:SF1">
    <property type="entry name" value="OUTER MEMBRANE PROTEIN ASSEMBLY FACTOR BAMD"/>
    <property type="match status" value="1"/>
</dbReference>
<feature type="chain" id="PRO_5011804531" description="Outer membrane protein assembly factor BamD" evidence="7">
    <location>
        <begin position="28"/>
        <end position="278"/>
    </location>
</feature>
<organism evidence="9 10">
    <name type="scientific">Methylophilus rhizosphaerae</name>
    <dbReference type="NCBI Taxonomy" id="492660"/>
    <lineage>
        <taxon>Bacteria</taxon>
        <taxon>Pseudomonadati</taxon>
        <taxon>Pseudomonadota</taxon>
        <taxon>Betaproteobacteria</taxon>
        <taxon>Nitrosomonadales</taxon>
        <taxon>Methylophilaceae</taxon>
        <taxon>Methylophilus</taxon>
    </lineage>
</organism>
<dbReference type="InterPro" id="IPR039565">
    <property type="entry name" value="BamD-like"/>
</dbReference>
<comment type="subunit">
    <text evidence="6">Part of the Bam complex.</text>
</comment>
<sequence length="278" mass="32573">MLRILPLNALFTRAFIFVAALSISACAIFGDPNPPDETKGWPEQRLYAAGQEKMMDKNFDKAIEYFQKLEARYPNGIYSTQSQLEVAYAYYKKSEPVLCMSAVDRFIKLHPNHPNLDYAYYLKGLATFNERGILEKYTKQEINDRDPKTLRVSFNAFKELVERFPTSRYVKDSTQRMVYLVNTLAMHEMHVARYYMQRKAYVAALNRARYVLETYPNSNAVEDALVTMISAYDEMNLDDLKADTLRILKTNYPENPMVTGKINEEEKSWWKFWESLYQ</sequence>
<protein>
    <recommendedName>
        <fullName evidence="6">Outer membrane protein assembly factor BamD</fullName>
    </recommendedName>
</protein>
<dbReference type="Gene3D" id="1.25.40.10">
    <property type="entry name" value="Tetratricopeptide repeat domain"/>
    <property type="match status" value="1"/>
</dbReference>
<dbReference type="EMBL" id="FNFX01000002">
    <property type="protein sequence ID" value="SDK33144.1"/>
    <property type="molecule type" value="Genomic_DNA"/>
</dbReference>
<dbReference type="Proteomes" id="UP000198629">
    <property type="component" value="Unassembled WGS sequence"/>
</dbReference>
<feature type="signal peptide" evidence="7">
    <location>
        <begin position="1"/>
        <end position="27"/>
    </location>
</feature>
<evidence type="ECO:0000256" key="2">
    <source>
        <dbReference type="ARBA" id="ARBA00023136"/>
    </source>
</evidence>
<proteinExistence type="inferred from homology"/>
<dbReference type="PANTHER" id="PTHR37423">
    <property type="entry name" value="SOLUBLE LYTIC MUREIN TRANSGLYCOSYLASE-RELATED"/>
    <property type="match status" value="1"/>
</dbReference>
<dbReference type="Pfam" id="PF13525">
    <property type="entry name" value="YfiO"/>
    <property type="match status" value="1"/>
</dbReference>
<keyword evidence="10" id="KW-1185">Reference proteome</keyword>
<keyword evidence="5 6" id="KW-0449">Lipoprotein</keyword>
<evidence type="ECO:0000256" key="4">
    <source>
        <dbReference type="ARBA" id="ARBA00023237"/>
    </source>
</evidence>
<keyword evidence="4 6" id="KW-0998">Cell outer membrane</keyword>
<dbReference type="AlphaFoldDB" id="A0A1G9B222"/>
<feature type="domain" description="Outer membrane lipoprotein BamD-like" evidence="8">
    <location>
        <begin position="43"/>
        <end position="243"/>
    </location>
</feature>
<keyword evidence="2 6" id="KW-0472">Membrane</keyword>
<dbReference type="GO" id="GO:1990063">
    <property type="term" value="C:Bam protein complex"/>
    <property type="evidence" value="ECO:0007669"/>
    <property type="project" value="TreeGrafter"/>
</dbReference>
<comment type="subcellular location">
    <subcellularLocation>
        <location evidence="6">Cell outer membrane</location>
        <topology evidence="6">Lipid-anchor</topology>
    </subcellularLocation>
</comment>
<name>A0A1G9B222_9PROT</name>
<dbReference type="SUPFAM" id="SSF48452">
    <property type="entry name" value="TPR-like"/>
    <property type="match status" value="1"/>
</dbReference>